<feature type="domain" description="PAS" evidence="3">
    <location>
        <begin position="5"/>
        <end position="75"/>
    </location>
</feature>
<dbReference type="CDD" id="cd01949">
    <property type="entry name" value="GGDEF"/>
    <property type="match status" value="1"/>
</dbReference>
<dbReference type="CDD" id="cd00130">
    <property type="entry name" value="PAS"/>
    <property type="match status" value="1"/>
</dbReference>
<evidence type="ECO:0000259" key="3">
    <source>
        <dbReference type="PROSITE" id="PS50112"/>
    </source>
</evidence>
<dbReference type="SUPFAM" id="SSF55073">
    <property type="entry name" value="Nucleotide cyclase"/>
    <property type="match status" value="1"/>
</dbReference>
<dbReference type="Pfam" id="PF08447">
    <property type="entry name" value="PAS_3"/>
    <property type="match status" value="1"/>
</dbReference>
<dbReference type="InterPro" id="IPR000014">
    <property type="entry name" value="PAS"/>
</dbReference>
<dbReference type="InterPro" id="IPR000160">
    <property type="entry name" value="GGDEF_dom"/>
</dbReference>
<dbReference type="FunFam" id="3.30.70.270:FF:000001">
    <property type="entry name" value="Diguanylate cyclase domain protein"/>
    <property type="match status" value="1"/>
</dbReference>
<evidence type="ECO:0000256" key="2">
    <source>
        <dbReference type="SAM" id="MobiDB-lite"/>
    </source>
</evidence>
<sequence>MKVDASAFYPKLVNLLLDTVFAVDEHGEIVFVSEACEQLLGYTPEEMIGTRVLSYLHPDDFERTRAAAERVMSGQPHIDFENRYLHKAGHVVHILWSARWYEEDRLRIAVARDVTALRRSNKTRDALYRISEAAHEAPTIRALCDGVRGLIGELFPESAFFLILQDPDTGALRSPDWHTAADWTDQALTPGTGLADVTLAKRSLLATVDPATPGVGIADTDGANWLGVPMTVGERLLGALVIETREPRSGYDRGDQDLLQFVATQVATVVDRKRAEERLRFLAHHDGLTGLTNRALFYDRLETALRSANRHENRIALLFLDLDGFKGINDTRGHEAGDRILVEVARRLEDGTRDTDTVARMGGDEFTVLLTNIGDRNDVETAVSKLRELLTLPVDLGGESIRIACSIGVAMYPEDGTTAGELLGRADTNMYAGKRPDRKGQAPAHANGR</sequence>
<proteinExistence type="predicted"/>
<dbReference type="PANTHER" id="PTHR46663">
    <property type="entry name" value="DIGUANYLATE CYCLASE DGCT-RELATED"/>
    <property type="match status" value="1"/>
</dbReference>
<dbReference type="Pfam" id="PF00990">
    <property type="entry name" value="GGDEF"/>
    <property type="match status" value="1"/>
</dbReference>
<protein>
    <submittedName>
        <fullName evidence="5">PAS domain S-box-containing protein/diguanylate cyclase (GGDEF) domain-containing protein</fullName>
    </submittedName>
</protein>
<evidence type="ECO:0000259" key="4">
    <source>
        <dbReference type="PROSITE" id="PS50887"/>
    </source>
</evidence>
<dbReference type="STRING" id="375760.SAMN04488073_2643"/>
<dbReference type="InterPro" id="IPR035965">
    <property type="entry name" value="PAS-like_dom_sf"/>
</dbReference>
<dbReference type="OrthoDB" id="766410at2"/>
<evidence type="ECO:0000313" key="5">
    <source>
        <dbReference type="EMBL" id="SFR54505.1"/>
    </source>
</evidence>
<organism evidence="5 6">
    <name type="scientific">Marinobacter gudaonensis</name>
    <dbReference type="NCBI Taxonomy" id="375760"/>
    <lineage>
        <taxon>Bacteria</taxon>
        <taxon>Pseudomonadati</taxon>
        <taxon>Pseudomonadota</taxon>
        <taxon>Gammaproteobacteria</taxon>
        <taxon>Pseudomonadales</taxon>
        <taxon>Marinobacteraceae</taxon>
        <taxon>Marinobacter</taxon>
    </lineage>
</organism>
<dbReference type="InterPro" id="IPR003018">
    <property type="entry name" value="GAF"/>
</dbReference>
<gene>
    <name evidence="5" type="ORF">SAMN04488073_2643</name>
</gene>
<dbReference type="NCBIfam" id="TIGR00254">
    <property type="entry name" value="GGDEF"/>
    <property type="match status" value="1"/>
</dbReference>
<dbReference type="PROSITE" id="PS50887">
    <property type="entry name" value="GGDEF"/>
    <property type="match status" value="1"/>
</dbReference>
<feature type="domain" description="GGDEF" evidence="4">
    <location>
        <begin position="313"/>
        <end position="446"/>
    </location>
</feature>
<name>A0A1I6HJ49_9GAMM</name>
<keyword evidence="6" id="KW-1185">Reference proteome</keyword>
<dbReference type="InterPro" id="IPR013655">
    <property type="entry name" value="PAS_fold_3"/>
</dbReference>
<dbReference type="SMART" id="SM00267">
    <property type="entry name" value="GGDEF"/>
    <property type="match status" value="1"/>
</dbReference>
<evidence type="ECO:0000313" key="6">
    <source>
        <dbReference type="Proteomes" id="UP000199290"/>
    </source>
</evidence>
<dbReference type="PROSITE" id="PS50112">
    <property type="entry name" value="PAS"/>
    <property type="match status" value="1"/>
</dbReference>
<dbReference type="InterPro" id="IPR029016">
    <property type="entry name" value="GAF-like_dom_sf"/>
</dbReference>
<dbReference type="InterPro" id="IPR052163">
    <property type="entry name" value="DGC-Regulatory_Protein"/>
</dbReference>
<feature type="region of interest" description="Disordered" evidence="2">
    <location>
        <begin position="430"/>
        <end position="449"/>
    </location>
</feature>
<dbReference type="Gene3D" id="3.30.450.40">
    <property type="match status" value="1"/>
</dbReference>
<evidence type="ECO:0000256" key="1">
    <source>
        <dbReference type="ARBA" id="ARBA00001946"/>
    </source>
</evidence>
<dbReference type="Gene3D" id="3.30.70.270">
    <property type="match status" value="1"/>
</dbReference>
<dbReference type="SUPFAM" id="SSF55781">
    <property type="entry name" value="GAF domain-like"/>
    <property type="match status" value="1"/>
</dbReference>
<dbReference type="AlphaFoldDB" id="A0A1I6HJ49"/>
<dbReference type="NCBIfam" id="TIGR00229">
    <property type="entry name" value="sensory_box"/>
    <property type="match status" value="1"/>
</dbReference>
<dbReference type="InterPro" id="IPR029787">
    <property type="entry name" value="Nucleotide_cyclase"/>
</dbReference>
<dbReference type="Gene3D" id="3.30.450.20">
    <property type="entry name" value="PAS domain"/>
    <property type="match status" value="1"/>
</dbReference>
<dbReference type="InterPro" id="IPR043128">
    <property type="entry name" value="Rev_trsase/Diguanyl_cyclase"/>
</dbReference>
<dbReference type="PANTHER" id="PTHR46663:SF3">
    <property type="entry name" value="SLL0267 PROTEIN"/>
    <property type="match status" value="1"/>
</dbReference>
<reference evidence="6" key="1">
    <citation type="submission" date="2016-10" db="EMBL/GenBank/DDBJ databases">
        <authorList>
            <person name="Varghese N."/>
            <person name="Submissions S."/>
        </authorList>
    </citation>
    <scope>NUCLEOTIDE SEQUENCE [LARGE SCALE GENOMIC DNA]</scope>
    <source>
        <strain evidence="6">CGMCC 1.6294</strain>
    </source>
</reference>
<dbReference type="Pfam" id="PF13185">
    <property type="entry name" value="GAF_2"/>
    <property type="match status" value="1"/>
</dbReference>
<dbReference type="SUPFAM" id="SSF55785">
    <property type="entry name" value="PYP-like sensor domain (PAS domain)"/>
    <property type="match status" value="1"/>
</dbReference>
<dbReference type="SMART" id="SM00091">
    <property type="entry name" value="PAS"/>
    <property type="match status" value="1"/>
</dbReference>
<comment type="cofactor">
    <cofactor evidence="1">
        <name>Mg(2+)</name>
        <dbReference type="ChEBI" id="CHEBI:18420"/>
    </cofactor>
</comment>
<dbReference type="Proteomes" id="UP000199290">
    <property type="component" value="Unassembled WGS sequence"/>
</dbReference>
<dbReference type="GO" id="GO:0003824">
    <property type="term" value="F:catalytic activity"/>
    <property type="evidence" value="ECO:0007669"/>
    <property type="project" value="UniProtKB-ARBA"/>
</dbReference>
<accession>A0A1I6HJ49</accession>
<dbReference type="EMBL" id="FOYV01000002">
    <property type="protein sequence ID" value="SFR54505.1"/>
    <property type="molecule type" value="Genomic_DNA"/>
</dbReference>